<name>A0AAJ7DWF3_9HYME</name>
<dbReference type="FunFam" id="3.15.10.30:FF:000001">
    <property type="entry name" value="Takeout-like protein 1"/>
    <property type="match status" value="1"/>
</dbReference>
<feature type="chain" id="PRO_5042498049" evidence="4">
    <location>
        <begin position="24"/>
        <end position="266"/>
    </location>
</feature>
<evidence type="ECO:0000256" key="2">
    <source>
        <dbReference type="ARBA" id="ARBA00023108"/>
    </source>
</evidence>
<dbReference type="InterPro" id="IPR010562">
    <property type="entry name" value="Haemolymph_juvenile_hormone-bd"/>
</dbReference>
<accession>A0AAJ7DWF3</accession>
<evidence type="ECO:0000256" key="3">
    <source>
        <dbReference type="ARBA" id="ARBA00060902"/>
    </source>
</evidence>
<dbReference type="PANTHER" id="PTHR11008:SF35">
    <property type="entry name" value="PROTEIN TAKEOUT-LIKE PROTEIN"/>
    <property type="match status" value="1"/>
</dbReference>
<keyword evidence="5" id="KW-1185">Reference proteome</keyword>
<dbReference type="PANTHER" id="PTHR11008">
    <property type="entry name" value="PROTEIN TAKEOUT-LIKE PROTEIN"/>
    <property type="match status" value="1"/>
</dbReference>
<evidence type="ECO:0000256" key="4">
    <source>
        <dbReference type="SAM" id="SignalP"/>
    </source>
</evidence>
<keyword evidence="1 4" id="KW-0732">Signal</keyword>
<dbReference type="GO" id="GO:0005615">
    <property type="term" value="C:extracellular space"/>
    <property type="evidence" value="ECO:0007669"/>
    <property type="project" value="TreeGrafter"/>
</dbReference>
<dbReference type="InterPro" id="IPR038606">
    <property type="entry name" value="To_sf"/>
</dbReference>
<sequence length="266" mass="29517">MASMTKRLGVIALIGLFASLVGAQVIIDANGGNAEPDFDTPEYILPCTRNDPAIDSCIQKAFNHLKPYLVKGIQDLDLPPIDPLTIPELGMENGQGAVRVRAIFSNITAFGPGNYSINRVRTDLKNLRLDLYMSIPKIELQGRYEVAGNVLLFPIQSQGDFWAFFGDVTAVARVQGAEEKRAGVRYMNISRLLIDFNLGRARFRIVDQINGNNIIGQAMNQFLNQNAKEIIEEMRPAASTSIAKHFMSFLNGAFTKIPMKIWLRDA</sequence>
<evidence type="ECO:0000256" key="1">
    <source>
        <dbReference type="ARBA" id="ARBA00022729"/>
    </source>
</evidence>
<evidence type="ECO:0000313" key="5">
    <source>
        <dbReference type="Proteomes" id="UP000695007"/>
    </source>
</evidence>
<gene>
    <name evidence="6" type="primary">LOC105363028</name>
</gene>
<proteinExistence type="inferred from homology"/>
<protein>
    <submittedName>
        <fullName evidence="6">Protein takeout-like</fullName>
    </submittedName>
</protein>
<dbReference type="KEGG" id="csol:105363028"/>
<dbReference type="GeneID" id="105363028"/>
<dbReference type="Pfam" id="PF06585">
    <property type="entry name" value="JHBP"/>
    <property type="match status" value="1"/>
</dbReference>
<evidence type="ECO:0000313" key="6">
    <source>
        <dbReference type="RefSeq" id="XP_011498900.1"/>
    </source>
</evidence>
<dbReference type="SMART" id="SM00700">
    <property type="entry name" value="JHBP"/>
    <property type="match status" value="1"/>
</dbReference>
<dbReference type="Gene3D" id="3.15.10.30">
    <property type="entry name" value="Haemolymph juvenile hormone binding protein"/>
    <property type="match status" value="1"/>
</dbReference>
<keyword evidence="2" id="KW-0090">Biological rhythms</keyword>
<dbReference type="Proteomes" id="UP000695007">
    <property type="component" value="Unplaced"/>
</dbReference>
<comment type="similarity">
    <text evidence="3">Belongs to the TO family.</text>
</comment>
<feature type="signal peptide" evidence="4">
    <location>
        <begin position="1"/>
        <end position="23"/>
    </location>
</feature>
<reference evidence="6" key="1">
    <citation type="submission" date="2025-08" db="UniProtKB">
        <authorList>
            <consortium name="RefSeq"/>
        </authorList>
    </citation>
    <scope>IDENTIFICATION</scope>
</reference>
<dbReference type="AlphaFoldDB" id="A0AAJ7DWF3"/>
<organism evidence="5 6">
    <name type="scientific">Ceratosolen solmsi marchali</name>
    <dbReference type="NCBI Taxonomy" id="326594"/>
    <lineage>
        <taxon>Eukaryota</taxon>
        <taxon>Metazoa</taxon>
        <taxon>Ecdysozoa</taxon>
        <taxon>Arthropoda</taxon>
        <taxon>Hexapoda</taxon>
        <taxon>Insecta</taxon>
        <taxon>Pterygota</taxon>
        <taxon>Neoptera</taxon>
        <taxon>Endopterygota</taxon>
        <taxon>Hymenoptera</taxon>
        <taxon>Apocrita</taxon>
        <taxon>Proctotrupomorpha</taxon>
        <taxon>Chalcidoidea</taxon>
        <taxon>Agaonidae</taxon>
        <taxon>Agaoninae</taxon>
        <taxon>Ceratosolen</taxon>
    </lineage>
</organism>
<dbReference type="RefSeq" id="XP_011498900.1">
    <property type="nucleotide sequence ID" value="XM_011500598.1"/>
</dbReference>
<dbReference type="GO" id="GO:0007623">
    <property type="term" value="P:circadian rhythm"/>
    <property type="evidence" value="ECO:0007669"/>
    <property type="project" value="UniProtKB-ARBA"/>
</dbReference>